<dbReference type="PANTHER" id="PTHR23268">
    <property type="entry name" value="T-CELL RECEPTOR BETA CHAIN"/>
    <property type="match status" value="1"/>
</dbReference>
<reference evidence="5" key="2">
    <citation type="submission" date="2025-08" db="UniProtKB">
        <authorList>
            <consortium name="Ensembl"/>
        </authorList>
    </citation>
    <scope>IDENTIFICATION</scope>
    <source>
        <strain evidence="5">Glennie</strain>
    </source>
</reference>
<reference evidence="5 6" key="1">
    <citation type="journal article" date="2008" name="Nature">
        <title>Genome analysis of the platypus reveals unique signatures of evolution.</title>
        <authorList>
            <person name="Warren W.C."/>
            <person name="Hillier L.W."/>
            <person name="Marshall Graves J.A."/>
            <person name="Birney E."/>
            <person name="Ponting C.P."/>
            <person name="Grutzner F."/>
            <person name="Belov K."/>
            <person name="Miller W."/>
            <person name="Clarke L."/>
            <person name="Chinwalla A.T."/>
            <person name="Yang S.P."/>
            <person name="Heger A."/>
            <person name="Locke D.P."/>
            <person name="Miethke P."/>
            <person name="Waters P.D."/>
            <person name="Veyrunes F."/>
            <person name="Fulton L."/>
            <person name="Fulton B."/>
            <person name="Graves T."/>
            <person name="Wallis J."/>
            <person name="Puente X.S."/>
            <person name="Lopez-Otin C."/>
            <person name="Ordonez G.R."/>
            <person name="Eichler E.E."/>
            <person name="Chen L."/>
            <person name="Cheng Z."/>
            <person name="Deakin J.E."/>
            <person name="Alsop A."/>
            <person name="Thompson K."/>
            <person name="Kirby P."/>
            <person name="Papenfuss A.T."/>
            <person name="Wakefield M.J."/>
            <person name="Olender T."/>
            <person name="Lancet D."/>
            <person name="Huttley G.A."/>
            <person name="Smit A.F."/>
            <person name="Pask A."/>
            <person name="Temple-Smith P."/>
            <person name="Batzer M.A."/>
            <person name="Walker J.A."/>
            <person name="Konkel M.K."/>
            <person name="Harris R.S."/>
            <person name="Whittington C.M."/>
            <person name="Wong E.S."/>
            <person name="Gemmell N.J."/>
            <person name="Buschiazzo E."/>
            <person name="Vargas Jentzsch I.M."/>
            <person name="Merkel A."/>
            <person name="Schmitz J."/>
            <person name="Zemann A."/>
            <person name="Churakov G."/>
            <person name="Kriegs J.O."/>
            <person name="Brosius J."/>
            <person name="Murchison E.P."/>
            <person name="Sachidanandam R."/>
            <person name="Smith C."/>
            <person name="Hannon G.J."/>
            <person name="Tsend-Ayush E."/>
            <person name="McMillan D."/>
            <person name="Attenborough R."/>
            <person name="Rens W."/>
            <person name="Ferguson-Smith M."/>
            <person name="Lefevre C.M."/>
            <person name="Sharp J.A."/>
            <person name="Nicholas K.R."/>
            <person name="Ray D.A."/>
            <person name="Kube M."/>
            <person name="Reinhardt R."/>
            <person name="Pringle T.H."/>
            <person name="Taylor J."/>
            <person name="Jones R.C."/>
            <person name="Nixon B."/>
            <person name="Dacheux J.L."/>
            <person name="Niwa H."/>
            <person name="Sekita Y."/>
            <person name="Huang X."/>
            <person name="Stark A."/>
            <person name="Kheradpour P."/>
            <person name="Kellis M."/>
            <person name="Flicek P."/>
            <person name="Chen Y."/>
            <person name="Webber C."/>
            <person name="Hardison R."/>
            <person name="Nelson J."/>
            <person name="Hallsworth-Pepin K."/>
            <person name="Delehaunty K."/>
            <person name="Markovic C."/>
            <person name="Minx P."/>
            <person name="Feng Y."/>
            <person name="Kremitzki C."/>
            <person name="Mitreva M."/>
            <person name="Glasscock J."/>
            <person name="Wylie T."/>
            <person name="Wohldmann P."/>
            <person name="Thiru P."/>
            <person name="Nhan M.N."/>
            <person name="Pohl C.S."/>
            <person name="Smith S.M."/>
            <person name="Hou S."/>
            <person name="Nefedov M."/>
            <person name="de Jong P.J."/>
            <person name="Renfree M.B."/>
            <person name="Mardis E.R."/>
            <person name="Wilson R.K."/>
        </authorList>
    </citation>
    <scope>NUCLEOTIDE SEQUENCE [LARGE SCALE GENOMIC DNA]</scope>
    <source>
        <strain evidence="5 6">Glennie</strain>
    </source>
</reference>
<dbReference type="PANTHER" id="PTHR23268:SF14">
    <property type="entry name" value="T CELL RECEPTOR BETA VARIABLE 12-3-RELATED"/>
    <property type="match status" value="1"/>
</dbReference>
<evidence type="ECO:0000313" key="6">
    <source>
        <dbReference type="Proteomes" id="UP000002279"/>
    </source>
</evidence>
<dbReference type="InterPro" id="IPR050413">
    <property type="entry name" value="TCR_beta_variable"/>
</dbReference>
<dbReference type="GeneTree" id="ENSGT00940000162509"/>
<dbReference type="PROSITE" id="PS50835">
    <property type="entry name" value="IG_LIKE"/>
    <property type="match status" value="1"/>
</dbReference>
<dbReference type="FunCoup" id="A0A6I8NCS5">
    <property type="interactions" value="485"/>
</dbReference>
<dbReference type="Ensembl" id="ENSOANT00000053347.1">
    <property type="protein sequence ID" value="ENSOANP00000038842.1"/>
    <property type="gene ID" value="ENSOANG00000038660.1"/>
</dbReference>
<dbReference type="SMART" id="SM00409">
    <property type="entry name" value="IG"/>
    <property type="match status" value="1"/>
</dbReference>
<dbReference type="OMA" id="CHTCSHA"/>
<dbReference type="InterPro" id="IPR013106">
    <property type="entry name" value="Ig_V-set"/>
</dbReference>
<keyword evidence="1 3" id="KW-0732">Signal</keyword>
<dbReference type="Gene3D" id="2.60.40.10">
    <property type="entry name" value="Immunoglobulins"/>
    <property type="match status" value="1"/>
</dbReference>
<reference evidence="5" key="3">
    <citation type="submission" date="2025-09" db="UniProtKB">
        <authorList>
            <consortium name="Ensembl"/>
        </authorList>
    </citation>
    <scope>IDENTIFICATION</scope>
    <source>
        <strain evidence="5">Glennie</strain>
    </source>
</reference>
<dbReference type="InterPro" id="IPR013783">
    <property type="entry name" value="Ig-like_fold"/>
</dbReference>
<dbReference type="GO" id="GO:0005886">
    <property type="term" value="C:plasma membrane"/>
    <property type="evidence" value="ECO:0000318"/>
    <property type="project" value="GO_Central"/>
</dbReference>
<evidence type="ECO:0000256" key="1">
    <source>
        <dbReference type="ARBA" id="ARBA00022729"/>
    </source>
</evidence>
<dbReference type="AlphaFoldDB" id="A0A6I8NCS5"/>
<evidence type="ECO:0000313" key="5">
    <source>
        <dbReference type="Ensembl" id="ENSOANP00000038842.1"/>
    </source>
</evidence>
<feature type="signal peptide" evidence="3">
    <location>
        <begin position="1"/>
        <end position="21"/>
    </location>
</feature>
<name>A0A6I8NCS5_ORNAN</name>
<dbReference type="GO" id="GO:0007166">
    <property type="term" value="P:cell surface receptor signaling pathway"/>
    <property type="evidence" value="ECO:0000318"/>
    <property type="project" value="GO_Central"/>
</dbReference>
<feature type="chain" id="PRO_5026071467" description="Ig-like domain-containing protein" evidence="3">
    <location>
        <begin position="22"/>
        <end position="133"/>
    </location>
</feature>
<dbReference type="Proteomes" id="UP000002279">
    <property type="component" value="Chromosome 2"/>
</dbReference>
<keyword evidence="2" id="KW-0391">Immunity</keyword>
<dbReference type="GO" id="GO:0002376">
    <property type="term" value="P:immune system process"/>
    <property type="evidence" value="ECO:0007669"/>
    <property type="project" value="UniProtKB-KW"/>
</dbReference>
<dbReference type="InterPro" id="IPR003599">
    <property type="entry name" value="Ig_sub"/>
</dbReference>
<dbReference type="Pfam" id="PF07686">
    <property type="entry name" value="V-set"/>
    <property type="match status" value="1"/>
</dbReference>
<evidence type="ECO:0000256" key="2">
    <source>
        <dbReference type="ARBA" id="ARBA00022859"/>
    </source>
</evidence>
<dbReference type="InParanoid" id="A0A6I8NCS5"/>
<organism evidence="5 6">
    <name type="scientific">Ornithorhynchus anatinus</name>
    <name type="common">Duckbill platypus</name>
    <dbReference type="NCBI Taxonomy" id="9258"/>
    <lineage>
        <taxon>Eukaryota</taxon>
        <taxon>Metazoa</taxon>
        <taxon>Chordata</taxon>
        <taxon>Craniata</taxon>
        <taxon>Vertebrata</taxon>
        <taxon>Euteleostomi</taxon>
        <taxon>Mammalia</taxon>
        <taxon>Monotremata</taxon>
        <taxon>Ornithorhynchidae</taxon>
        <taxon>Ornithorhynchus</taxon>
    </lineage>
</organism>
<dbReference type="InterPro" id="IPR007110">
    <property type="entry name" value="Ig-like_dom"/>
</dbReference>
<dbReference type="InterPro" id="IPR036179">
    <property type="entry name" value="Ig-like_dom_sf"/>
</dbReference>
<accession>A0A6I8NCS5</accession>
<proteinExistence type="predicted"/>
<evidence type="ECO:0000259" key="4">
    <source>
        <dbReference type="PROSITE" id="PS50835"/>
    </source>
</evidence>
<dbReference type="SMART" id="SM00406">
    <property type="entry name" value="IGv"/>
    <property type="match status" value="1"/>
</dbReference>
<evidence type="ECO:0000256" key="3">
    <source>
        <dbReference type="SAM" id="SignalP"/>
    </source>
</evidence>
<protein>
    <recommendedName>
        <fullName evidence="4">Ig-like domain-containing protein</fullName>
    </recommendedName>
</protein>
<dbReference type="SUPFAM" id="SSF48726">
    <property type="entry name" value="Immunoglobulin"/>
    <property type="match status" value="1"/>
</dbReference>
<keyword evidence="6" id="KW-1185">Reference proteome</keyword>
<sequence length="133" mass="14727">MGPGPVWLMAVCILGAGPSEAEVIQTPRHLVTGRGQNVSLSCEHDRSHNTMYWYWQQAGQELQFLIYFQNGAEMDNSGMTIKRFSVEVRDSSSKLSIQRTEPGDSAWYFCASSFSTALGSRPCPIHKPPACAK</sequence>
<feature type="domain" description="Ig-like" evidence="4">
    <location>
        <begin position="18"/>
        <end position="126"/>
    </location>
</feature>